<keyword evidence="1" id="KW-0812">Transmembrane</keyword>
<feature type="transmembrane region" description="Helical" evidence="1">
    <location>
        <begin position="7"/>
        <end position="31"/>
    </location>
</feature>
<keyword evidence="1" id="KW-1133">Transmembrane helix</keyword>
<reference evidence="2 3" key="1">
    <citation type="submission" date="2023-07" db="EMBL/GenBank/DDBJ databases">
        <title>Genomic Encyclopedia of Type Strains, Phase IV (KMG-IV): sequencing the most valuable type-strain genomes for metagenomic binning, comparative biology and taxonomic classification.</title>
        <authorList>
            <person name="Goeker M."/>
        </authorList>
    </citation>
    <scope>NUCLEOTIDE SEQUENCE [LARGE SCALE GENOMIC DNA]</scope>
    <source>
        <strain evidence="2 3">DSM 16419</strain>
    </source>
</reference>
<accession>A0ABU0GV98</accession>
<evidence type="ECO:0000256" key="1">
    <source>
        <dbReference type="SAM" id="Phobius"/>
    </source>
</evidence>
<dbReference type="EMBL" id="JAUSWB010000003">
    <property type="protein sequence ID" value="MDQ0428500.1"/>
    <property type="molecule type" value="Genomic_DNA"/>
</dbReference>
<organism evidence="2 3">
    <name type="scientific">Planomicrobium stackebrandtii</name>
    <dbReference type="NCBI Taxonomy" id="253160"/>
    <lineage>
        <taxon>Bacteria</taxon>
        <taxon>Bacillati</taxon>
        <taxon>Bacillota</taxon>
        <taxon>Bacilli</taxon>
        <taxon>Bacillales</taxon>
        <taxon>Caryophanaceae</taxon>
        <taxon>Planomicrobium</taxon>
    </lineage>
</organism>
<proteinExistence type="predicted"/>
<keyword evidence="3" id="KW-1185">Reference proteome</keyword>
<evidence type="ECO:0000313" key="2">
    <source>
        <dbReference type="EMBL" id="MDQ0428500.1"/>
    </source>
</evidence>
<protein>
    <recommendedName>
        <fullName evidence="4">CcmD family protein</fullName>
    </recommendedName>
</protein>
<keyword evidence="1" id="KW-0472">Membrane</keyword>
<gene>
    <name evidence="2" type="ORF">QOZ98_001326</name>
</gene>
<name>A0ABU0GV98_9BACL</name>
<sequence>MSAMNEFFFLIPILSILFYLVVFGFIIYAVMAALKLAKERNAYLKTIAEELQRRP</sequence>
<dbReference type="RefSeq" id="WP_308786676.1">
    <property type="nucleotide sequence ID" value="NZ_JAUSWB010000003.1"/>
</dbReference>
<dbReference type="Proteomes" id="UP001241988">
    <property type="component" value="Unassembled WGS sequence"/>
</dbReference>
<comment type="caution">
    <text evidence="2">The sequence shown here is derived from an EMBL/GenBank/DDBJ whole genome shotgun (WGS) entry which is preliminary data.</text>
</comment>
<evidence type="ECO:0000313" key="3">
    <source>
        <dbReference type="Proteomes" id="UP001241988"/>
    </source>
</evidence>
<evidence type="ECO:0008006" key="4">
    <source>
        <dbReference type="Google" id="ProtNLM"/>
    </source>
</evidence>